<evidence type="ECO:0000313" key="2">
    <source>
        <dbReference type="Proteomes" id="UP000814128"/>
    </source>
</evidence>
<gene>
    <name evidence="1" type="ORF">K488DRAFT_92805</name>
</gene>
<reference evidence="1" key="1">
    <citation type="submission" date="2021-02" db="EMBL/GenBank/DDBJ databases">
        <authorList>
            <consortium name="DOE Joint Genome Institute"/>
            <person name="Ahrendt S."/>
            <person name="Looney B.P."/>
            <person name="Miyauchi S."/>
            <person name="Morin E."/>
            <person name="Drula E."/>
            <person name="Courty P.E."/>
            <person name="Chicoki N."/>
            <person name="Fauchery L."/>
            <person name="Kohler A."/>
            <person name="Kuo A."/>
            <person name="Labutti K."/>
            <person name="Pangilinan J."/>
            <person name="Lipzen A."/>
            <person name="Riley R."/>
            <person name="Andreopoulos W."/>
            <person name="He G."/>
            <person name="Johnson J."/>
            <person name="Barry K.W."/>
            <person name="Grigoriev I.V."/>
            <person name="Nagy L."/>
            <person name="Hibbett D."/>
            <person name="Henrissat B."/>
            <person name="Matheny P.B."/>
            <person name="Labbe J."/>
            <person name="Martin F."/>
        </authorList>
    </citation>
    <scope>NUCLEOTIDE SEQUENCE</scope>
    <source>
        <strain evidence="1">EC-137</strain>
    </source>
</reference>
<proteinExistence type="predicted"/>
<accession>A0ACB8Q3Z7</accession>
<protein>
    <submittedName>
        <fullName evidence="1">Uncharacterized protein</fullName>
    </submittedName>
</protein>
<dbReference type="Proteomes" id="UP000814128">
    <property type="component" value="Unassembled WGS sequence"/>
</dbReference>
<keyword evidence="2" id="KW-1185">Reference proteome</keyword>
<name>A0ACB8Q3Z7_9AGAM</name>
<organism evidence="1 2">
    <name type="scientific">Vararia minispora EC-137</name>
    <dbReference type="NCBI Taxonomy" id="1314806"/>
    <lineage>
        <taxon>Eukaryota</taxon>
        <taxon>Fungi</taxon>
        <taxon>Dikarya</taxon>
        <taxon>Basidiomycota</taxon>
        <taxon>Agaricomycotina</taxon>
        <taxon>Agaricomycetes</taxon>
        <taxon>Russulales</taxon>
        <taxon>Lachnocladiaceae</taxon>
        <taxon>Vararia</taxon>
    </lineage>
</organism>
<reference evidence="1" key="2">
    <citation type="journal article" date="2022" name="New Phytol.">
        <title>Evolutionary transition to the ectomycorrhizal habit in the genomes of a hyperdiverse lineage of mushroom-forming fungi.</title>
        <authorList>
            <person name="Looney B."/>
            <person name="Miyauchi S."/>
            <person name="Morin E."/>
            <person name="Drula E."/>
            <person name="Courty P.E."/>
            <person name="Kohler A."/>
            <person name="Kuo A."/>
            <person name="LaButti K."/>
            <person name="Pangilinan J."/>
            <person name="Lipzen A."/>
            <person name="Riley R."/>
            <person name="Andreopoulos W."/>
            <person name="He G."/>
            <person name="Johnson J."/>
            <person name="Nolan M."/>
            <person name="Tritt A."/>
            <person name="Barry K.W."/>
            <person name="Grigoriev I.V."/>
            <person name="Nagy L.G."/>
            <person name="Hibbett D."/>
            <person name="Henrissat B."/>
            <person name="Matheny P.B."/>
            <person name="Labbe J."/>
            <person name="Martin F.M."/>
        </authorList>
    </citation>
    <scope>NUCLEOTIDE SEQUENCE</scope>
    <source>
        <strain evidence="1">EC-137</strain>
    </source>
</reference>
<evidence type="ECO:0000313" key="1">
    <source>
        <dbReference type="EMBL" id="KAI0026342.1"/>
    </source>
</evidence>
<dbReference type="EMBL" id="MU274779">
    <property type="protein sequence ID" value="KAI0026342.1"/>
    <property type="molecule type" value="Genomic_DNA"/>
</dbReference>
<comment type="caution">
    <text evidence="1">The sequence shown here is derived from an EMBL/GenBank/DDBJ whole genome shotgun (WGS) entry which is preliminary data.</text>
</comment>
<feature type="non-terminal residue" evidence="1">
    <location>
        <position position="337"/>
    </location>
</feature>
<sequence>MRRGGRGGRGRGNALARASPSRPEPPTGSGPPELEVLTAEQVIARLQEAADARVLSEVNEESQLPENVVDAGTGELRRLRLQVEDDQETIEYLRGLCDQAQQEISELVSENADLRDERDDLNQQVSELDGVARDLRRQNRSLQRGLNEAERHTAILQRDLQQYYHDREHAERSRRHQKAAAAAAIAENHDPELTAARQMFRDAREEWDRQARVLHREIRLLRDWRNVALDEIMEFWQRQQRERASYRRVLEQHAEPGASQALTDCLRERERLDAQLRDYEYMVASAEDQARYNLWLWHWDRVMRGDAEEAPHVNEEVELPQPYHDSRTEDLAEDRHQ</sequence>